<evidence type="ECO:0000313" key="3">
    <source>
        <dbReference type="EMBL" id="RDX82532.1"/>
    </source>
</evidence>
<keyword evidence="1" id="KW-0472">Membrane</keyword>
<reference evidence="3" key="1">
    <citation type="submission" date="2018-05" db="EMBL/GenBank/DDBJ databases">
        <title>Draft genome of Mucuna pruriens seed.</title>
        <authorList>
            <person name="Nnadi N.E."/>
            <person name="Vos R."/>
            <person name="Hasami M.H."/>
            <person name="Devisetty U.K."/>
            <person name="Aguiy J.C."/>
        </authorList>
    </citation>
    <scope>NUCLEOTIDE SEQUENCE [LARGE SCALE GENOMIC DNA]</scope>
    <source>
        <strain evidence="3">JCA_2017</strain>
    </source>
</reference>
<dbReference type="PANTHER" id="PTHR11439">
    <property type="entry name" value="GAG-POL-RELATED RETROTRANSPOSON"/>
    <property type="match status" value="1"/>
</dbReference>
<proteinExistence type="predicted"/>
<dbReference type="STRING" id="157652.A0A371FW77"/>
<dbReference type="InterPro" id="IPR043502">
    <property type="entry name" value="DNA/RNA_pol_sf"/>
</dbReference>
<keyword evidence="1" id="KW-1133">Transmembrane helix</keyword>
<dbReference type="OrthoDB" id="2012657at2759"/>
<sequence>MKGPKVGCLFPIHFLSSPNLSLPLVSYNSTIVDYQCLGHPNSNVLYDMLKYGFLGNKHTPSLNVVHFDCISCKLGKSKILSFSTHHPNVTQPFDIIHSNYFPLSNSFMLMFKPNFLPKSKSFALIMEGNIHHTHFKNSCNPMTLYLKGHVHQPYNKMGHLLDVVRTLLFESHVPSRFLCKALSIVVHLINRLSSPSLGNESPFNWLFGHPLDYSTLCIFVFIHKNIPSSMHNLFNILFLVILLIKRAFCVMILTFIGFRGPQDNFLVVTLIQEPKLAPPRRMSCPPSIKPLGSKFMFSIKFCSDGSIDRYKAWLIVHGNKQEYGLDYDETFAPIAMTIVCSLLTLAASQSWPLHQMDVKNAFLHSDLKEEVYIKLPYAMHTPSSNTICKLKHSLYGSKQAPRYDPSFFLQRNLKGIMVLLVYVDDIVVTSSDQKHPKDIFLNKQKYIQDLIQLFGLTNSTPVDTPLEVNEGDILDDHTLYRKLVGSLIYVTITHLDISFVVHTVSKYLLGTSTCGLFFPTNSSLNLQKQDSFSKSSTKVEYHATFTACYEIIWLRGLLIELRFPQAQPTPLHVDNTSYIHIVANPIYHEQMKHIEVDCHSIREAYDCRVINLPHLNIYSNK</sequence>
<dbReference type="CDD" id="cd09272">
    <property type="entry name" value="RNase_HI_RT_Ty1"/>
    <property type="match status" value="1"/>
</dbReference>
<feature type="transmembrane region" description="Helical" evidence="1">
    <location>
        <begin position="203"/>
        <end position="222"/>
    </location>
</feature>
<feature type="non-terminal residue" evidence="3">
    <location>
        <position position="1"/>
    </location>
</feature>
<keyword evidence="1" id="KW-0812">Transmembrane</keyword>
<feature type="transmembrane region" description="Helical" evidence="1">
    <location>
        <begin position="234"/>
        <end position="258"/>
    </location>
</feature>
<evidence type="ECO:0000313" key="4">
    <source>
        <dbReference type="Proteomes" id="UP000257109"/>
    </source>
</evidence>
<dbReference type="SUPFAM" id="SSF56672">
    <property type="entry name" value="DNA/RNA polymerases"/>
    <property type="match status" value="1"/>
</dbReference>
<evidence type="ECO:0000256" key="1">
    <source>
        <dbReference type="SAM" id="Phobius"/>
    </source>
</evidence>
<protein>
    <recommendedName>
        <fullName evidence="2">Reverse transcriptase Ty1/copia-type domain-containing protein</fullName>
    </recommendedName>
</protein>
<accession>A0A371FW77</accession>
<organism evidence="3 4">
    <name type="scientific">Mucuna pruriens</name>
    <name type="common">Velvet bean</name>
    <name type="synonym">Dolichos pruriens</name>
    <dbReference type="NCBI Taxonomy" id="157652"/>
    <lineage>
        <taxon>Eukaryota</taxon>
        <taxon>Viridiplantae</taxon>
        <taxon>Streptophyta</taxon>
        <taxon>Embryophyta</taxon>
        <taxon>Tracheophyta</taxon>
        <taxon>Spermatophyta</taxon>
        <taxon>Magnoliopsida</taxon>
        <taxon>eudicotyledons</taxon>
        <taxon>Gunneridae</taxon>
        <taxon>Pentapetalae</taxon>
        <taxon>rosids</taxon>
        <taxon>fabids</taxon>
        <taxon>Fabales</taxon>
        <taxon>Fabaceae</taxon>
        <taxon>Papilionoideae</taxon>
        <taxon>50 kb inversion clade</taxon>
        <taxon>NPAAA clade</taxon>
        <taxon>indigoferoid/millettioid clade</taxon>
        <taxon>Phaseoleae</taxon>
        <taxon>Mucuna</taxon>
    </lineage>
</organism>
<keyword evidence="4" id="KW-1185">Reference proteome</keyword>
<dbReference type="InterPro" id="IPR013103">
    <property type="entry name" value="RVT_2"/>
</dbReference>
<dbReference type="Pfam" id="PF07727">
    <property type="entry name" value="RVT_2"/>
    <property type="match status" value="1"/>
</dbReference>
<comment type="caution">
    <text evidence="3">The sequence shown here is derived from an EMBL/GenBank/DDBJ whole genome shotgun (WGS) entry which is preliminary data.</text>
</comment>
<feature type="domain" description="Reverse transcriptase Ty1/copia-type" evidence="2">
    <location>
        <begin position="283"/>
        <end position="403"/>
    </location>
</feature>
<dbReference type="AlphaFoldDB" id="A0A371FW77"/>
<evidence type="ECO:0000259" key="2">
    <source>
        <dbReference type="Pfam" id="PF07727"/>
    </source>
</evidence>
<dbReference type="PANTHER" id="PTHR11439:SF497">
    <property type="entry name" value="CYSTEINE-RICH RLK (RECEPTOR-LIKE PROTEIN KINASE) 8"/>
    <property type="match status" value="1"/>
</dbReference>
<name>A0A371FW77_MUCPR</name>
<dbReference type="EMBL" id="QJKJ01007615">
    <property type="protein sequence ID" value="RDX82532.1"/>
    <property type="molecule type" value="Genomic_DNA"/>
</dbReference>
<dbReference type="Proteomes" id="UP000257109">
    <property type="component" value="Unassembled WGS sequence"/>
</dbReference>
<gene>
    <name evidence="3" type="ORF">CR513_36657</name>
</gene>